<dbReference type="STRING" id="1314800.A0A1B7MFD1"/>
<dbReference type="Proteomes" id="UP000092154">
    <property type="component" value="Unassembled WGS sequence"/>
</dbReference>
<organism evidence="1 2">
    <name type="scientific">Rhizopogon vinicolor AM-OR11-026</name>
    <dbReference type="NCBI Taxonomy" id="1314800"/>
    <lineage>
        <taxon>Eukaryota</taxon>
        <taxon>Fungi</taxon>
        <taxon>Dikarya</taxon>
        <taxon>Basidiomycota</taxon>
        <taxon>Agaricomycotina</taxon>
        <taxon>Agaricomycetes</taxon>
        <taxon>Agaricomycetidae</taxon>
        <taxon>Boletales</taxon>
        <taxon>Suillineae</taxon>
        <taxon>Rhizopogonaceae</taxon>
        <taxon>Rhizopogon</taxon>
    </lineage>
</organism>
<sequence length="172" mass="19597">MATPFHPIKPTFGWGIWRIFAHREAVSDWLTKLAFNFTSARSTIGCWPHRFRRGGGSGWDPGAEPVVMVSEVRTDHITTESVTDTLRMFIMHSVESRDDHVPSWGRSGCKILGRCRNDDTRSKSSKARLHFCAPSAQAEKCLLWHPQWDNKFVVGGGSQMTMYEWAPEKFLT</sequence>
<accession>A0A1B7MFD1</accession>
<protein>
    <submittedName>
        <fullName evidence="1">Uncharacterized protein</fullName>
    </submittedName>
</protein>
<evidence type="ECO:0000313" key="1">
    <source>
        <dbReference type="EMBL" id="OAX31307.1"/>
    </source>
</evidence>
<proteinExistence type="predicted"/>
<dbReference type="AlphaFoldDB" id="A0A1B7MFD1"/>
<reference evidence="1 2" key="1">
    <citation type="submission" date="2016-06" db="EMBL/GenBank/DDBJ databases">
        <title>Comparative genomics of the ectomycorrhizal sister species Rhizopogon vinicolor and Rhizopogon vesiculosus (Basidiomycota: Boletales) reveals a divergence of the mating type B locus.</title>
        <authorList>
            <consortium name="DOE Joint Genome Institute"/>
            <person name="Mujic A.B."/>
            <person name="Kuo A."/>
            <person name="Tritt A."/>
            <person name="Lipzen A."/>
            <person name="Chen C."/>
            <person name="Johnson J."/>
            <person name="Sharma A."/>
            <person name="Barry K."/>
            <person name="Grigoriev I.V."/>
            <person name="Spatafora J.W."/>
        </authorList>
    </citation>
    <scope>NUCLEOTIDE SEQUENCE [LARGE SCALE GENOMIC DNA]</scope>
    <source>
        <strain evidence="1 2">AM-OR11-026</strain>
    </source>
</reference>
<name>A0A1B7MFD1_9AGAM</name>
<gene>
    <name evidence="1" type="ORF">K503DRAFT_787918</name>
</gene>
<dbReference type="OrthoDB" id="10530200at2759"/>
<dbReference type="EMBL" id="KV449465">
    <property type="protein sequence ID" value="OAX31307.1"/>
    <property type="molecule type" value="Genomic_DNA"/>
</dbReference>
<dbReference type="InParanoid" id="A0A1B7MFD1"/>
<evidence type="ECO:0000313" key="2">
    <source>
        <dbReference type="Proteomes" id="UP000092154"/>
    </source>
</evidence>
<keyword evidence="2" id="KW-1185">Reference proteome</keyword>